<gene>
    <name evidence="1" type="ORF">TPC1_10626</name>
</gene>
<accession>A0A146KHB2</accession>
<organism evidence="1">
    <name type="scientific">Trepomonas sp. PC1</name>
    <dbReference type="NCBI Taxonomy" id="1076344"/>
    <lineage>
        <taxon>Eukaryota</taxon>
        <taxon>Metamonada</taxon>
        <taxon>Diplomonadida</taxon>
        <taxon>Hexamitidae</taxon>
        <taxon>Hexamitinae</taxon>
        <taxon>Trepomonas</taxon>
    </lineage>
</organism>
<sequence>EKLRILSVMENNKLNFKGFECVCEDNEYFLSKMGIIDNEVMTEKDFIQFLMEEYPKKIKDILANRACKSSIRLG</sequence>
<dbReference type="AlphaFoldDB" id="A0A146KHB2"/>
<protein>
    <submittedName>
        <fullName evidence="1">DNA mismatch repair protein MutL</fullName>
    </submittedName>
</protein>
<proteinExistence type="predicted"/>
<evidence type="ECO:0000313" key="1">
    <source>
        <dbReference type="EMBL" id="JAP96140.1"/>
    </source>
</evidence>
<reference evidence="1" key="1">
    <citation type="submission" date="2015-07" db="EMBL/GenBank/DDBJ databases">
        <title>Adaptation to a free-living lifestyle via gene acquisitions in the diplomonad Trepomonas sp. PC1.</title>
        <authorList>
            <person name="Xu F."/>
            <person name="Jerlstrom-Hultqvist J."/>
            <person name="Kolisko M."/>
            <person name="Simpson A.G.B."/>
            <person name="Roger A.J."/>
            <person name="Svard S.G."/>
            <person name="Andersson J.O."/>
        </authorList>
    </citation>
    <scope>NUCLEOTIDE SEQUENCE</scope>
    <source>
        <strain evidence="1">PC1</strain>
    </source>
</reference>
<name>A0A146KHB2_9EUKA</name>
<feature type="non-terminal residue" evidence="1">
    <location>
        <position position="1"/>
    </location>
</feature>
<feature type="non-terminal residue" evidence="1">
    <location>
        <position position="74"/>
    </location>
</feature>
<dbReference type="EMBL" id="GDID01000466">
    <property type="protein sequence ID" value="JAP96140.1"/>
    <property type="molecule type" value="Transcribed_RNA"/>
</dbReference>